<proteinExistence type="predicted"/>
<organism evidence="1 2">
    <name type="scientific">Flavobacterium succinicans</name>
    <dbReference type="NCBI Taxonomy" id="29536"/>
    <lineage>
        <taxon>Bacteria</taxon>
        <taxon>Pseudomonadati</taxon>
        <taxon>Bacteroidota</taxon>
        <taxon>Flavobacteriia</taxon>
        <taxon>Flavobacteriales</taxon>
        <taxon>Flavobacteriaceae</taxon>
        <taxon>Flavobacterium</taxon>
    </lineage>
</organism>
<dbReference type="OrthoDB" id="623514at2"/>
<keyword evidence="2" id="KW-1185">Reference proteome</keyword>
<protein>
    <recommendedName>
        <fullName evidence="3">Tetratricopeptide repeat protein</fullName>
    </recommendedName>
</protein>
<dbReference type="RefSeq" id="WP_064714953.1">
    <property type="nucleotide sequence ID" value="NZ_JMTM01000028.1"/>
</dbReference>
<dbReference type="EMBL" id="JMTM01000028">
    <property type="protein sequence ID" value="OAZ04499.1"/>
    <property type="molecule type" value="Genomic_DNA"/>
</dbReference>
<dbReference type="Pfam" id="PF14903">
    <property type="entry name" value="WG_beta_rep"/>
    <property type="match status" value="2"/>
</dbReference>
<evidence type="ECO:0000313" key="2">
    <source>
        <dbReference type="Proteomes" id="UP000093807"/>
    </source>
</evidence>
<dbReference type="InterPro" id="IPR011990">
    <property type="entry name" value="TPR-like_helical_dom_sf"/>
</dbReference>
<evidence type="ECO:0000313" key="1">
    <source>
        <dbReference type="EMBL" id="OAZ04499.1"/>
    </source>
</evidence>
<name>A0A199XT41_9FLAO</name>
<reference evidence="1 2" key="1">
    <citation type="submission" date="2016-06" db="EMBL/GenBank/DDBJ databases">
        <title>Draft genome sequence of Flavobacterium succinicans strain DD5b.</title>
        <authorList>
            <person name="Poehlein A."/>
            <person name="Daniel R."/>
            <person name="Simeonova D.D."/>
        </authorList>
    </citation>
    <scope>NUCLEOTIDE SEQUENCE [LARGE SCALE GENOMIC DNA]</scope>
    <source>
        <strain evidence="1 2">DD5b</strain>
    </source>
</reference>
<sequence>MGHYYFINQIDKEGDEITYKDGVTEWKYEIPPMYFPLFSGEVHFDDCFLYADAEQGYELFKKMYDFIDTHKEKVLDKPEEFSKIKNKILESVAPNSSYYQLDGTDVFLMTLEDEPEAMLQAVKECYQIIKEINTEIQNCIEKDDIEGLMSIYTDARITHRSESLRYFFNHESYKYGYEPLGFFDNPLVEKENELEEVEIFRENGKAVLKTKANVTLSLVYDEIWDFERDSELAVVMKDNFFGYLNKKGEEVIPLMYEDAYDFEFEIEKWEADTNQPIGKYRATVKLNQKFGLIDEKNQCIVPMVWDNLLIRNAPYDAQYQKLLFFAKNESKYCILDSEGNESYPPVIVSFLNGESETEQTEPEEVPGFYNRLWIKEENQTYYLNHLLQPFAHDLVIAEAGIPIFNTTENNSNQLVGHYYLAKDTAGKQGVIFSDNTTAIPFIYEAITYQNEYLDGSNHFYFAKNEQGTTVFQIDSHNKFRQILTNALGRIQVFGSTILDDTALILAIKNKKTLFSVKKQTPLLTEDYSAFYAKTVYNGTAVNLVVAFKKDTFELYHQNTFEPKEIEANTIENLLSDPRLKKHKTIILALKAQYHNKQIERIFPDENRRQLAVTYFPKLNFDALNEIIEAIAINEEQLENAIILEKTMLLFEAFDYHYQNHKDNVTIQIQYGCFHYDLAQVYFNGEKFLEAYEWSRKAISLLPKNNSTVLSAMSMACRAAFVENKYHESNRLATQGLEWIAEERIRVNQGLTWWVNNVKKHLENLSDTAETLHFFSAKSYYFIANQTRERVDYQSALEQVKIALAMSEWEHYYKRYIATICTYNLSDNLGEAKTVLEDFIAFAKAYEPDADLFYVKYLYAFDEFHEYKNKKKALEVIEEVLALDAENKQCLELKQEINKKKGFLGWF</sequence>
<dbReference type="Proteomes" id="UP000093807">
    <property type="component" value="Unassembled WGS sequence"/>
</dbReference>
<dbReference type="PATRIC" id="fig|29536.5.peg.1158"/>
<accession>A0A199XT41</accession>
<evidence type="ECO:0008006" key="3">
    <source>
        <dbReference type="Google" id="ProtNLM"/>
    </source>
</evidence>
<dbReference type="InterPro" id="IPR032774">
    <property type="entry name" value="WG_beta_rep"/>
</dbReference>
<dbReference type="AlphaFoldDB" id="A0A199XT41"/>
<comment type="caution">
    <text evidence="1">The sequence shown here is derived from an EMBL/GenBank/DDBJ whole genome shotgun (WGS) entry which is preliminary data.</text>
</comment>
<dbReference type="Gene3D" id="1.25.40.10">
    <property type="entry name" value="Tetratricopeptide repeat domain"/>
    <property type="match status" value="1"/>
</dbReference>
<gene>
    <name evidence="1" type="ORF">FLB_11040</name>
</gene>